<dbReference type="PANTHER" id="PTHR33204:SF18">
    <property type="entry name" value="TRANSCRIPTIONAL REGULATORY PROTEIN"/>
    <property type="match status" value="1"/>
</dbReference>
<dbReference type="InterPro" id="IPR036390">
    <property type="entry name" value="WH_DNA-bd_sf"/>
</dbReference>
<gene>
    <name evidence="5" type="ordered locus">Cwoe_3168</name>
</gene>
<dbReference type="CDD" id="cd00090">
    <property type="entry name" value="HTH_ARSR"/>
    <property type="match status" value="1"/>
</dbReference>
<evidence type="ECO:0000259" key="4">
    <source>
        <dbReference type="PROSITE" id="PS51118"/>
    </source>
</evidence>
<evidence type="ECO:0000313" key="6">
    <source>
        <dbReference type="Proteomes" id="UP000008229"/>
    </source>
</evidence>
<dbReference type="eggNOG" id="COG1733">
    <property type="taxonomic scope" value="Bacteria"/>
</dbReference>
<dbReference type="AlphaFoldDB" id="D3FDX1"/>
<dbReference type="Pfam" id="PF01638">
    <property type="entry name" value="HxlR"/>
    <property type="match status" value="1"/>
</dbReference>
<dbReference type="InterPro" id="IPR002577">
    <property type="entry name" value="HTH_HxlR"/>
</dbReference>
<reference evidence="6" key="2">
    <citation type="submission" date="2010-01" db="EMBL/GenBank/DDBJ databases">
        <title>The complete genome of Conexibacter woesei DSM 14684.</title>
        <authorList>
            <consortium name="US DOE Joint Genome Institute (JGI-PGF)"/>
            <person name="Lucas S."/>
            <person name="Copeland A."/>
            <person name="Lapidus A."/>
            <person name="Glavina del Rio T."/>
            <person name="Dalin E."/>
            <person name="Tice H."/>
            <person name="Bruce D."/>
            <person name="Goodwin L."/>
            <person name="Pitluck S."/>
            <person name="Kyrpides N."/>
            <person name="Mavromatis K."/>
            <person name="Ivanova N."/>
            <person name="Mikhailova N."/>
            <person name="Chertkov O."/>
            <person name="Brettin T."/>
            <person name="Detter J.C."/>
            <person name="Han C."/>
            <person name="Larimer F."/>
            <person name="Land M."/>
            <person name="Hauser L."/>
            <person name="Markowitz V."/>
            <person name="Cheng J.-F."/>
            <person name="Hugenholtz P."/>
            <person name="Woyke T."/>
            <person name="Wu D."/>
            <person name="Pukall R."/>
            <person name="Steenblock K."/>
            <person name="Schneider S."/>
            <person name="Klenk H.-P."/>
            <person name="Eisen J.A."/>
        </authorList>
    </citation>
    <scope>NUCLEOTIDE SEQUENCE [LARGE SCALE GENOMIC DNA]</scope>
    <source>
        <strain evidence="6">DSM 14684 / CIP 108061 / JCM 11494 / NBRC 100937 / ID131577</strain>
    </source>
</reference>
<sequence>MPRCDLSSIRRRRQWSPDARALGVIGDRWMLLIVRELAFGPKRLSELQRAFPGVSTGALEQRLNRMAVEGLITRERYAEVPPRVEFDLTDSGRDLVAILGPVVRWALRWAWSPPNADEWVDVTALFRLAGCVVDPPEHLDAELELIVEDESEVALDLYTLALCDGDAAVTHRPAAHADAVIKATPRAWAQAFGPDQSRTGLRISGDAELAGLFLSSFRTPTGELQ</sequence>
<organism evidence="5 6">
    <name type="scientific">Conexibacter woesei (strain DSM 14684 / CCUG 47730 / CIP 108061 / JCM 11494 / NBRC 100937 / ID131577)</name>
    <dbReference type="NCBI Taxonomy" id="469383"/>
    <lineage>
        <taxon>Bacteria</taxon>
        <taxon>Bacillati</taxon>
        <taxon>Actinomycetota</taxon>
        <taxon>Thermoleophilia</taxon>
        <taxon>Solirubrobacterales</taxon>
        <taxon>Conexibacteraceae</taxon>
        <taxon>Conexibacter</taxon>
    </lineage>
</organism>
<evidence type="ECO:0000256" key="3">
    <source>
        <dbReference type="ARBA" id="ARBA00023163"/>
    </source>
</evidence>
<dbReference type="HOGENOM" id="CLU_076095_0_1_11"/>
<dbReference type="PANTHER" id="PTHR33204">
    <property type="entry name" value="TRANSCRIPTIONAL REGULATOR, MARR FAMILY"/>
    <property type="match status" value="1"/>
</dbReference>
<evidence type="ECO:0000256" key="1">
    <source>
        <dbReference type="ARBA" id="ARBA00023015"/>
    </source>
</evidence>
<keyword evidence="2" id="KW-0238">DNA-binding</keyword>
<dbReference type="EMBL" id="CP001854">
    <property type="protein sequence ID" value="ADB51587.1"/>
    <property type="molecule type" value="Genomic_DNA"/>
</dbReference>
<dbReference type="SUPFAM" id="SSF46785">
    <property type="entry name" value="Winged helix' DNA-binding domain"/>
    <property type="match status" value="1"/>
</dbReference>
<dbReference type="STRING" id="469383.Cwoe_3168"/>
<protein>
    <submittedName>
        <fullName evidence="5">Transcriptional regulator, HxlR family</fullName>
    </submittedName>
</protein>
<feature type="domain" description="HTH hxlR-type" evidence="4">
    <location>
        <begin position="16"/>
        <end position="114"/>
    </location>
</feature>
<keyword evidence="1" id="KW-0805">Transcription regulation</keyword>
<dbReference type="Gene3D" id="1.10.10.10">
    <property type="entry name" value="Winged helix-like DNA-binding domain superfamily/Winged helix DNA-binding domain"/>
    <property type="match status" value="1"/>
</dbReference>
<evidence type="ECO:0000313" key="5">
    <source>
        <dbReference type="EMBL" id="ADB51587.1"/>
    </source>
</evidence>
<dbReference type="GO" id="GO:0003677">
    <property type="term" value="F:DNA binding"/>
    <property type="evidence" value="ECO:0007669"/>
    <property type="project" value="UniProtKB-KW"/>
</dbReference>
<proteinExistence type="predicted"/>
<name>D3FDX1_CONWI</name>
<evidence type="ECO:0000256" key="2">
    <source>
        <dbReference type="ARBA" id="ARBA00023125"/>
    </source>
</evidence>
<dbReference type="KEGG" id="cwo:Cwoe_3168"/>
<accession>D3FDX1</accession>
<keyword evidence="3" id="KW-0804">Transcription</keyword>
<keyword evidence="6" id="KW-1185">Reference proteome</keyword>
<dbReference type="Proteomes" id="UP000008229">
    <property type="component" value="Chromosome"/>
</dbReference>
<dbReference type="InterPro" id="IPR011991">
    <property type="entry name" value="ArsR-like_HTH"/>
</dbReference>
<reference evidence="5 6" key="1">
    <citation type="journal article" date="2010" name="Stand. Genomic Sci.">
        <title>Complete genome sequence of Conexibacter woesei type strain (ID131577).</title>
        <authorList>
            <person name="Pukall R."/>
            <person name="Lapidus A."/>
            <person name="Glavina Del Rio T."/>
            <person name="Copeland A."/>
            <person name="Tice H."/>
            <person name="Cheng J.-F."/>
            <person name="Lucas S."/>
            <person name="Chen F."/>
            <person name="Nolan M."/>
            <person name="Bruce D."/>
            <person name="Goodwin L."/>
            <person name="Pitluck S."/>
            <person name="Mavromatis K."/>
            <person name="Ivanova N."/>
            <person name="Ovchinnikova G."/>
            <person name="Pati A."/>
            <person name="Chen A."/>
            <person name="Palaniappan K."/>
            <person name="Land M."/>
            <person name="Hauser L."/>
            <person name="Chang Y.-J."/>
            <person name="Jeffries C.D."/>
            <person name="Chain P."/>
            <person name="Meincke L."/>
            <person name="Sims D."/>
            <person name="Brettin T."/>
            <person name="Detter J.C."/>
            <person name="Rohde M."/>
            <person name="Goeker M."/>
            <person name="Bristow J."/>
            <person name="Eisen J.A."/>
            <person name="Markowitz V."/>
            <person name="Kyrpides N.C."/>
            <person name="Klenk H.-P."/>
            <person name="Hugenholtz P."/>
        </authorList>
    </citation>
    <scope>NUCLEOTIDE SEQUENCE [LARGE SCALE GENOMIC DNA]</scope>
    <source>
        <strain evidence="6">DSM 14684 / CIP 108061 / JCM 11494 / NBRC 100937 / ID131577</strain>
    </source>
</reference>
<dbReference type="PROSITE" id="PS51118">
    <property type="entry name" value="HTH_HXLR"/>
    <property type="match status" value="1"/>
</dbReference>
<dbReference type="InterPro" id="IPR036388">
    <property type="entry name" value="WH-like_DNA-bd_sf"/>
</dbReference>